<reference evidence="2" key="1">
    <citation type="submission" date="2022-03" db="EMBL/GenBank/DDBJ databases">
        <title>Complete genome sequence of Caldinitratiruptor microaerophilus.</title>
        <authorList>
            <person name="Mukaiyama R."/>
            <person name="Nishiyama T."/>
            <person name="Ueda K."/>
        </authorList>
    </citation>
    <scope>NUCLEOTIDE SEQUENCE</scope>
    <source>
        <strain evidence="2">JCM 16183</strain>
    </source>
</reference>
<name>A0AA35CPU2_9FIRM</name>
<dbReference type="Proteomes" id="UP001163687">
    <property type="component" value="Chromosome"/>
</dbReference>
<protein>
    <submittedName>
        <fullName evidence="2">Uncharacterized protein</fullName>
    </submittedName>
</protein>
<dbReference type="AlphaFoldDB" id="A0AA35CPU2"/>
<feature type="region of interest" description="Disordered" evidence="1">
    <location>
        <begin position="1"/>
        <end position="21"/>
    </location>
</feature>
<evidence type="ECO:0000313" key="2">
    <source>
        <dbReference type="EMBL" id="BDG61947.1"/>
    </source>
</evidence>
<dbReference type="EMBL" id="AP025628">
    <property type="protein sequence ID" value="BDG61947.1"/>
    <property type="molecule type" value="Genomic_DNA"/>
</dbReference>
<dbReference type="KEGG" id="cmic:caldi_30370"/>
<gene>
    <name evidence="2" type="ORF">caldi_30370</name>
</gene>
<accession>A0AA35CPU2</accession>
<keyword evidence="3" id="KW-1185">Reference proteome</keyword>
<sequence>MGSSGADVADTKGGTTAKGTSSLYARHVAGAVCVHLPGYSIPRWWVPTESNSRQMKSATLRVSPGGEAATQLGKDADKLSVERYHRPLPVSPQRVFRVESTVRYNQRGTRVAPGFTVLKRSV</sequence>
<proteinExistence type="predicted"/>
<feature type="compositionally biased region" description="Low complexity" evidence="1">
    <location>
        <begin position="11"/>
        <end position="20"/>
    </location>
</feature>
<evidence type="ECO:0000256" key="1">
    <source>
        <dbReference type="SAM" id="MobiDB-lite"/>
    </source>
</evidence>
<evidence type="ECO:0000313" key="3">
    <source>
        <dbReference type="Proteomes" id="UP001163687"/>
    </source>
</evidence>
<organism evidence="2 3">
    <name type="scientific">Caldinitratiruptor microaerophilus</name>
    <dbReference type="NCBI Taxonomy" id="671077"/>
    <lineage>
        <taxon>Bacteria</taxon>
        <taxon>Bacillati</taxon>
        <taxon>Bacillota</taxon>
        <taxon>Clostridia</taxon>
        <taxon>Eubacteriales</taxon>
        <taxon>Symbiobacteriaceae</taxon>
        <taxon>Caldinitratiruptor</taxon>
    </lineage>
</organism>